<dbReference type="Proteomes" id="UP001223586">
    <property type="component" value="Unassembled WGS sequence"/>
</dbReference>
<dbReference type="Pfam" id="PF13673">
    <property type="entry name" value="Acetyltransf_10"/>
    <property type="match status" value="1"/>
</dbReference>
<reference evidence="2 3" key="1">
    <citation type="submission" date="2023-07" db="EMBL/GenBank/DDBJ databases">
        <title>Genomic Encyclopedia of Type Strains, Phase IV (KMG-IV): sequencing the most valuable type-strain genomes for metagenomic binning, comparative biology and taxonomic classification.</title>
        <authorList>
            <person name="Goeker M."/>
        </authorList>
    </citation>
    <scope>NUCLEOTIDE SEQUENCE [LARGE SCALE GENOMIC DNA]</scope>
    <source>
        <strain evidence="2 3">DSM 23837</strain>
    </source>
</reference>
<evidence type="ECO:0000259" key="1">
    <source>
        <dbReference type="PROSITE" id="PS51186"/>
    </source>
</evidence>
<dbReference type="Gene3D" id="3.40.630.30">
    <property type="match status" value="1"/>
</dbReference>
<dbReference type="PROSITE" id="PS51186">
    <property type="entry name" value="GNAT"/>
    <property type="match status" value="1"/>
</dbReference>
<dbReference type="CDD" id="cd04301">
    <property type="entry name" value="NAT_SF"/>
    <property type="match status" value="1"/>
</dbReference>
<evidence type="ECO:0000313" key="2">
    <source>
        <dbReference type="EMBL" id="MDQ0175335.1"/>
    </source>
</evidence>
<dbReference type="InterPro" id="IPR000182">
    <property type="entry name" value="GNAT_dom"/>
</dbReference>
<protein>
    <submittedName>
        <fullName evidence="2">Ribosomal protein S18 acetylase RimI-like enzyme</fullName>
    </submittedName>
</protein>
<accession>A0ABT9WRE2</accession>
<dbReference type="SUPFAM" id="SSF55729">
    <property type="entry name" value="Acyl-CoA N-acyltransferases (Nat)"/>
    <property type="match status" value="1"/>
</dbReference>
<organism evidence="2 3">
    <name type="scientific">Bacillus chungangensis</name>
    <dbReference type="NCBI Taxonomy" id="587633"/>
    <lineage>
        <taxon>Bacteria</taxon>
        <taxon>Bacillati</taxon>
        <taxon>Bacillota</taxon>
        <taxon>Bacilli</taxon>
        <taxon>Bacillales</taxon>
        <taxon>Bacillaceae</taxon>
        <taxon>Bacillus</taxon>
    </lineage>
</organism>
<evidence type="ECO:0000313" key="3">
    <source>
        <dbReference type="Proteomes" id="UP001223586"/>
    </source>
</evidence>
<gene>
    <name evidence="2" type="ORF">J2S08_001169</name>
</gene>
<dbReference type="EMBL" id="JAUSTT010000005">
    <property type="protein sequence ID" value="MDQ0175335.1"/>
    <property type="molecule type" value="Genomic_DNA"/>
</dbReference>
<feature type="domain" description="N-acetyltransferase" evidence="1">
    <location>
        <begin position="1"/>
        <end position="104"/>
    </location>
</feature>
<dbReference type="RefSeq" id="WP_307227570.1">
    <property type="nucleotide sequence ID" value="NZ_JAUSTT010000005.1"/>
</dbReference>
<dbReference type="InterPro" id="IPR016181">
    <property type="entry name" value="Acyl_CoA_acyltransferase"/>
</dbReference>
<proteinExistence type="predicted"/>
<name>A0ABT9WRE2_9BACI</name>
<sequence length="104" mass="12045">MTAKEAGSFHILGTVRLKYHRDWQCYVLSRLAVKSAYKGIGIGTNLMKDGEKKLSKMGEIKIRLTVAQSHPYLVKMYEKKGYEIVEERFLPDLPYDKFVMEKSL</sequence>
<keyword evidence="3" id="KW-1185">Reference proteome</keyword>
<comment type="caution">
    <text evidence="2">The sequence shown here is derived from an EMBL/GenBank/DDBJ whole genome shotgun (WGS) entry which is preliminary data.</text>
</comment>